<feature type="compositionally biased region" description="Basic and acidic residues" evidence="1">
    <location>
        <begin position="227"/>
        <end position="239"/>
    </location>
</feature>
<proteinExistence type="predicted"/>
<dbReference type="Gene3D" id="1.20.1280.50">
    <property type="match status" value="1"/>
</dbReference>
<dbReference type="InterPro" id="IPR036047">
    <property type="entry name" value="F-box-like_dom_sf"/>
</dbReference>
<feature type="compositionally biased region" description="Polar residues" evidence="1">
    <location>
        <begin position="175"/>
        <end position="193"/>
    </location>
</feature>
<dbReference type="InterPro" id="IPR001810">
    <property type="entry name" value="F-box_dom"/>
</dbReference>
<feature type="region of interest" description="Disordered" evidence="1">
    <location>
        <begin position="482"/>
        <end position="528"/>
    </location>
</feature>
<comment type="caution">
    <text evidence="3">The sequence shown here is derived from an EMBL/GenBank/DDBJ whole genome shotgun (WGS) entry which is preliminary data.</text>
</comment>
<dbReference type="OrthoDB" id="2440678at2759"/>
<dbReference type="EMBL" id="JAHRHY010000005">
    <property type="protein sequence ID" value="KAG9069288.1"/>
    <property type="molecule type" value="Genomic_DNA"/>
</dbReference>
<name>A0A9P7XZ21_9FUNG</name>
<accession>A0A9P7XZ21</accession>
<feature type="region of interest" description="Disordered" evidence="1">
    <location>
        <begin position="142"/>
        <end position="201"/>
    </location>
</feature>
<evidence type="ECO:0000256" key="1">
    <source>
        <dbReference type="SAM" id="MobiDB-lite"/>
    </source>
</evidence>
<dbReference type="SUPFAM" id="SSF81383">
    <property type="entry name" value="F-box domain"/>
    <property type="match status" value="1"/>
</dbReference>
<organism evidence="3 4">
    <name type="scientific">Linnemannia hyalina</name>
    <dbReference type="NCBI Taxonomy" id="64524"/>
    <lineage>
        <taxon>Eukaryota</taxon>
        <taxon>Fungi</taxon>
        <taxon>Fungi incertae sedis</taxon>
        <taxon>Mucoromycota</taxon>
        <taxon>Mortierellomycotina</taxon>
        <taxon>Mortierellomycetes</taxon>
        <taxon>Mortierellales</taxon>
        <taxon>Mortierellaceae</taxon>
        <taxon>Linnemannia</taxon>
    </lineage>
</organism>
<evidence type="ECO:0000313" key="3">
    <source>
        <dbReference type="EMBL" id="KAG9069288.1"/>
    </source>
</evidence>
<reference evidence="3" key="1">
    <citation type="submission" date="2021-06" db="EMBL/GenBank/DDBJ databases">
        <title>Genome Sequence of Mortierella hyaline Strain SCG-10, a Cold-Adapted, Nitrate-Reducing Fungus Isolated from Soil in Minnesota, USA.</title>
        <authorList>
            <person name="Aldossari N."/>
        </authorList>
    </citation>
    <scope>NUCLEOTIDE SEQUENCE</scope>
    <source>
        <strain evidence="3">SCG-10</strain>
    </source>
</reference>
<gene>
    <name evidence="3" type="ORF">KI688_010187</name>
</gene>
<evidence type="ECO:0000313" key="4">
    <source>
        <dbReference type="Proteomes" id="UP000707451"/>
    </source>
</evidence>
<feature type="region of interest" description="Disordered" evidence="1">
    <location>
        <begin position="655"/>
        <end position="687"/>
    </location>
</feature>
<sequence length="687" mass="74780">MDTKNDGSVSTLAAQLEKTDIIMNDPNNIDTQGSTVPIRNNSSSSSSTLLYAINDKMRATAATTSPSTTTDEEGGDGVEFTLPPEITITVFGHLSIQTLLVCQRVSRHFRVFARTVMLDKLSGQAMDCQRQQCPLCRRNQQQPLLQRSSGGSSTSGAGQHGSSGLPPLPYHHLINNPNTLLPTTVSPVSHHNSYLQPQNPPLHQLHHHLYQHQSTEDMSQYHQTDLHIHHQSHSYHDQPSRPVPTSQQSDSSAYHRQYHVPSSTPQYHHTASYVAPGNIALFLFPYNDHTPTSWQDRQSVHLVCTGIDRRKEQLVFSPIYPEVGDCLKFNTNSWNLPSTFASSSSFGDGFATSFSTPSALSGGQDARALNNNINTNDPRSTNRFATTGATTAGSETTYSTRLDLFDYATGRPRFPGSGQANNDSLNSTSYSFANHVIGIKHGDWPEDRQAAGRWWGGGLHSSMTQESMVYMPWAGASSAFDFHQGSSSSSSSSNASNGRTLNNSNSTMDAKMENVSPASSKNGRNVDEGCTKIHKHHMYLPSTRAHNPPGHHHRFMCLHHDQLMTDIAASSSSSSSSSSSDSKSKNPTSSRATKTPLTTAGSTHLEVDYSARVTESKRCLFCLSTPCKANLEIQVKFDQLRVSLDWILSGFGPDQTTATSSAPRSNSGSAIADALAMGSVRQGQVPS</sequence>
<feature type="compositionally biased region" description="Polar residues" evidence="1">
    <location>
        <begin position="369"/>
        <end position="384"/>
    </location>
</feature>
<dbReference type="Proteomes" id="UP000707451">
    <property type="component" value="Unassembled WGS sequence"/>
</dbReference>
<feature type="region of interest" description="Disordered" evidence="1">
    <location>
        <begin position="227"/>
        <end position="267"/>
    </location>
</feature>
<protein>
    <recommendedName>
        <fullName evidence="2">F-box domain-containing protein</fullName>
    </recommendedName>
</protein>
<feature type="compositionally biased region" description="Polar residues" evidence="1">
    <location>
        <begin position="655"/>
        <end position="669"/>
    </location>
</feature>
<keyword evidence="4" id="KW-1185">Reference proteome</keyword>
<feature type="compositionally biased region" description="Polar residues" evidence="1">
    <location>
        <begin position="243"/>
        <end position="267"/>
    </location>
</feature>
<dbReference type="AlphaFoldDB" id="A0A9P7XZ21"/>
<feature type="compositionally biased region" description="Low complexity" evidence="1">
    <location>
        <begin position="570"/>
        <end position="590"/>
    </location>
</feature>
<feature type="compositionally biased region" description="Polar residues" evidence="1">
    <location>
        <begin position="494"/>
        <end position="508"/>
    </location>
</feature>
<evidence type="ECO:0000259" key="2">
    <source>
        <dbReference type="Pfam" id="PF12937"/>
    </source>
</evidence>
<feature type="region of interest" description="Disordered" evidence="1">
    <location>
        <begin position="369"/>
        <end position="392"/>
    </location>
</feature>
<feature type="compositionally biased region" description="Low complexity" evidence="1">
    <location>
        <begin position="148"/>
        <end position="164"/>
    </location>
</feature>
<feature type="domain" description="F-box" evidence="2">
    <location>
        <begin position="81"/>
        <end position="114"/>
    </location>
</feature>
<dbReference type="Pfam" id="PF12937">
    <property type="entry name" value="F-box-like"/>
    <property type="match status" value="1"/>
</dbReference>
<feature type="region of interest" description="Disordered" evidence="1">
    <location>
        <begin position="568"/>
        <end position="599"/>
    </location>
</feature>